<evidence type="ECO:0000313" key="3">
    <source>
        <dbReference type="EMBL" id="MBW2941757.1"/>
    </source>
</evidence>
<comment type="caution">
    <text evidence="3">The sequence shown here is derived from an EMBL/GenBank/DDBJ whole genome shotgun (WGS) entry which is preliminary data.</text>
</comment>
<dbReference type="EMBL" id="JAHWDQ010000003">
    <property type="protein sequence ID" value="MBW2941757.1"/>
    <property type="molecule type" value="Genomic_DNA"/>
</dbReference>
<protein>
    <submittedName>
        <fullName evidence="3">Uncharacterized protein</fullName>
    </submittedName>
</protein>
<feature type="transmembrane region" description="Helical" evidence="2">
    <location>
        <begin position="61"/>
        <end position="82"/>
    </location>
</feature>
<name>A0ABS6VTW1_9GAMM</name>
<evidence type="ECO:0000313" key="4">
    <source>
        <dbReference type="Proteomes" id="UP001166291"/>
    </source>
</evidence>
<dbReference type="RefSeq" id="WP_219043983.1">
    <property type="nucleotide sequence ID" value="NZ_JAHWDQ010000003.1"/>
</dbReference>
<reference evidence="3" key="1">
    <citation type="submission" date="2021-07" db="EMBL/GenBank/DDBJ databases">
        <title>Zhongshania sp. CAU 1632 isolated from seawater.</title>
        <authorList>
            <person name="Kim W."/>
        </authorList>
    </citation>
    <scope>NUCLEOTIDE SEQUENCE</scope>
    <source>
        <strain evidence="3">CAU 1632</strain>
    </source>
</reference>
<keyword evidence="2" id="KW-1133">Transmembrane helix</keyword>
<sequence>MSNSNPFSDRLREPLNETTRKSRRNLLAAAVVGVVIAKVGLVPTKISAFGVDFTSANQESLLLLLACAIGYFGVTFVVYLYSELIAWQLVFRSKELEQLKEEAEREVRNRDSDMEQFFHERTRKTYFQARPAFFVRIFVELVIPIVFAIYSAVALLNTEPSVSVEPANKSMQPTANASAD</sequence>
<feature type="transmembrane region" description="Helical" evidence="2">
    <location>
        <begin position="26"/>
        <end position="49"/>
    </location>
</feature>
<keyword evidence="2" id="KW-0472">Membrane</keyword>
<dbReference type="Proteomes" id="UP001166291">
    <property type="component" value="Unassembled WGS sequence"/>
</dbReference>
<proteinExistence type="predicted"/>
<keyword evidence="1" id="KW-0175">Coiled coil</keyword>
<organism evidence="3 4">
    <name type="scientific">Zhongshania aquimaris</name>
    <dbReference type="NCBI Taxonomy" id="2857107"/>
    <lineage>
        <taxon>Bacteria</taxon>
        <taxon>Pseudomonadati</taxon>
        <taxon>Pseudomonadota</taxon>
        <taxon>Gammaproteobacteria</taxon>
        <taxon>Cellvibrionales</taxon>
        <taxon>Spongiibacteraceae</taxon>
        <taxon>Zhongshania</taxon>
    </lineage>
</organism>
<feature type="transmembrane region" description="Helical" evidence="2">
    <location>
        <begin position="133"/>
        <end position="156"/>
    </location>
</feature>
<evidence type="ECO:0000256" key="1">
    <source>
        <dbReference type="SAM" id="Coils"/>
    </source>
</evidence>
<accession>A0ABS6VTW1</accession>
<gene>
    <name evidence="3" type="ORF">KXJ70_13255</name>
</gene>
<evidence type="ECO:0000256" key="2">
    <source>
        <dbReference type="SAM" id="Phobius"/>
    </source>
</evidence>
<keyword evidence="2" id="KW-0812">Transmembrane</keyword>
<keyword evidence="4" id="KW-1185">Reference proteome</keyword>
<feature type="coiled-coil region" evidence="1">
    <location>
        <begin position="89"/>
        <end position="116"/>
    </location>
</feature>